<gene>
    <name evidence="1" type="ORF">HXA33_04075</name>
</gene>
<sequence>MTIGMIDDNHQLYVLNLKLSHNTHILIGKREVYFSEGFYVYIGSAIRNIRKRVERHYKLEKRKHWHIDYIREYAEWLNACTFPLGDGECALKELVQKATGGTVEVKKIGSSDCGCDSHFLKVTSPFQPCLLSAQPFTNS</sequence>
<dbReference type="PANTHER" id="PTHR37460">
    <property type="entry name" value="ENDONUCLEASE III"/>
    <property type="match status" value="1"/>
</dbReference>
<evidence type="ECO:0000313" key="1">
    <source>
        <dbReference type="EMBL" id="MCR6095712.1"/>
    </source>
</evidence>
<dbReference type="PANTHER" id="PTHR37460:SF1">
    <property type="entry name" value="ENDONUCLEASE III"/>
    <property type="match status" value="1"/>
</dbReference>
<organism evidence="1 2">
    <name type="scientific">Salipaludibacillus agaradhaerens</name>
    <name type="common">Bacillus agaradhaerens</name>
    <dbReference type="NCBI Taxonomy" id="76935"/>
    <lineage>
        <taxon>Bacteria</taxon>
        <taxon>Bacillati</taxon>
        <taxon>Bacillota</taxon>
        <taxon>Bacilli</taxon>
        <taxon>Bacillales</taxon>
        <taxon>Bacillaceae</taxon>
    </lineage>
</organism>
<accession>A0A9Q4B0D5</accession>
<dbReference type="Pfam" id="PF01986">
    <property type="entry name" value="DUF123"/>
    <property type="match status" value="1"/>
</dbReference>
<proteinExistence type="predicted"/>
<evidence type="ECO:0000313" key="2">
    <source>
        <dbReference type="Proteomes" id="UP001057753"/>
    </source>
</evidence>
<dbReference type="AlphaFoldDB" id="A0A9Q4B0D5"/>
<dbReference type="EMBL" id="JABXYM010000001">
    <property type="protein sequence ID" value="MCR6095712.1"/>
    <property type="molecule type" value="Genomic_DNA"/>
</dbReference>
<dbReference type="CDD" id="cd10441">
    <property type="entry name" value="GIY-YIG_COG1833"/>
    <property type="match status" value="1"/>
</dbReference>
<keyword evidence="2" id="KW-1185">Reference proteome</keyword>
<name>A0A9Q4B0D5_SALAG</name>
<dbReference type="InterPro" id="IPR002837">
    <property type="entry name" value="DUF123"/>
</dbReference>
<comment type="caution">
    <text evidence="1">The sequence shown here is derived from an EMBL/GenBank/DDBJ whole genome shotgun (WGS) entry which is preliminary data.</text>
</comment>
<protein>
    <submittedName>
        <fullName evidence="1">GIY-YIG nuclease family protein</fullName>
    </submittedName>
</protein>
<reference evidence="1" key="1">
    <citation type="submission" date="2020-06" db="EMBL/GenBank/DDBJ databases">
        <title>Insight into the genomes of haloalkaliphilic bacilli from Kenyan soda lakes.</title>
        <authorList>
            <person name="Mwirichia R."/>
            <person name="Villamizar G.C."/>
            <person name="Poehlein A."/>
            <person name="Mugweru J."/>
            <person name="Kipnyargis A."/>
            <person name="Kiplimo D."/>
            <person name="Orwa P."/>
            <person name="Daniel R."/>
        </authorList>
    </citation>
    <scope>NUCLEOTIDE SEQUENCE</scope>
    <source>
        <strain evidence="1">B1096_S55</strain>
    </source>
</reference>
<dbReference type="Proteomes" id="UP001057753">
    <property type="component" value="Unassembled WGS sequence"/>
</dbReference>
<dbReference type="RefSeq" id="WP_257820464.1">
    <property type="nucleotide sequence ID" value="NZ_JABXYM010000001.1"/>
</dbReference>